<dbReference type="RefSeq" id="WP_379867967.1">
    <property type="nucleotide sequence ID" value="NZ_JBHTBH010000001.1"/>
</dbReference>
<evidence type="ECO:0000313" key="2">
    <source>
        <dbReference type="Proteomes" id="UP001596540"/>
    </source>
</evidence>
<proteinExistence type="predicted"/>
<evidence type="ECO:0000313" key="1">
    <source>
        <dbReference type="EMBL" id="MFC7326183.1"/>
    </source>
</evidence>
<keyword evidence="2" id="KW-1185">Reference proteome</keyword>
<accession>A0ABW2KA21</accession>
<dbReference type="Proteomes" id="UP001596540">
    <property type="component" value="Unassembled WGS sequence"/>
</dbReference>
<comment type="caution">
    <text evidence="1">The sequence shown here is derived from an EMBL/GenBank/DDBJ whole genome shotgun (WGS) entry which is preliminary data.</text>
</comment>
<dbReference type="EMBL" id="JBHTBH010000001">
    <property type="protein sequence ID" value="MFC7326183.1"/>
    <property type="molecule type" value="Genomic_DNA"/>
</dbReference>
<name>A0ABW2KA21_9ACTN</name>
<organism evidence="1 2">
    <name type="scientific">Marinactinospora rubrisoli</name>
    <dbReference type="NCBI Taxonomy" id="2715399"/>
    <lineage>
        <taxon>Bacteria</taxon>
        <taxon>Bacillati</taxon>
        <taxon>Actinomycetota</taxon>
        <taxon>Actinomycetes</taxon>
        <taxon>Streptosporangiales</taxon>
        <taxon>Nocardiopsidaceae</taxon>
        <taxon>Marinactinospora</taxon>
    </lineage>
</organism>
<sequence length="176" mass="18029">MTTTQTGRPLNGDRMVVLLKEFGIEVESAPGRTAGAMAAVQLAYALIGAAERNAIDAEQAAIDAGATDFGPAAHSRAVAAGVESETEEFALAEWQVTRLTQALGRLVGSESGEPAEGAVAGRLGRAIELTGAALAALLSAAASVRDTQRDDDGTRAAADDMLDAMRALERAQAALH</sequence>
<reference evidence="2" key="1">
    <citation type="journal article" date="2019" name="Int. J. Syst. Evol. Microbiol.">
        <title>The Global Catalogue of Microorganisms (GCM) 10K type strain sequencing project: providing services to taxonomists for standard genome sequencing and annotation.</title>
        <authorList>
            <consortium name="The Broad Institute Genomics Platform"/>
            <consortium name="The Broad Institute Genome Sequencing Center for Infectious Disease"/>
            <person name="Wu L."/>
            <person name="Ma J."/>
        </authorList>
    </citation>
    <scope>NUCLEOTIDE SEQUENCE [LARGE SCALE GENOMIC DNA]</scope>
    <source>
        <strain evidence="2">CGMCC 4.7382</strain>
    </source>
</reference>
<gene>
    <name evidence="1" type="ORF">ACFQRF_00390</name>
</gene>
<protein>
    <submittedName>
        <fullName evidence="1">Uncharacterized protein</fullName>
    </submittedName>
</protein>